<feature type="region of interest" description="Disordered" evidence="1">
    <location>
        <begin position="1"/>
        <end position="23"/>
    </location>
</feature>
<reference evidence="3" key="1">
    <citation type="submission" date="2016-02" db="EMBL/GenBank/DDBJ databases">
        <authorList>
            <person name="Wibberg D."/>
        </authorList>
    </citation>
    <scope>NUCLEOTIDE SEQUENCE [LARGE SCALE GENOMIC DNA]</scope>
</reference>
<evidence type="ECO:0000256" key="1">
    <source>
        <dbReference type="SAM" id="MobiDB-lite"/>
    </source>
</evidence>
<dbReference type="SUPFAM" id="SSF51679">
    <property type="entry name" value="Bacterial luciferase-like"/>
    <property type="match status" value="1"/>
</dbReference>
<feature type="compositionally biased region" description="Low complexity" evidence="1">
    <location>
        <begin position="1"/>
        <end position="10"/>
    </location>
</feature>
<accession>A0A1C3P8K8</accession>
<sequence length="102" mass="11185">MSVGVSSSSSPCRTNPTEQAAAHVWTDDDRALVKDRLDTQLVGSPRTVADKLEQLQQATGADGLAITTITHRHSDRVRSYELIAEEWKRHRPLRAATASPPP</sequence>
<dbReference type="InterPro" id="IPR036661">
    <property type="entry name" value="Luciferase-like_sf"/>
</dbReference>
<keyword evidence="3" id="KW-1185">Reference proteome</keyword>
<evidence type="ECO:0008006" key="4">
    <source>
        <dbReference type="Google" id="ProtNLM"/>
    </source>
</evidence>
<dbReference type="Proteomes" id="UP000199013">
    <property type="component" value="Unassembled WGS sequence"/>
</dbReference>
<name>A0A1C3P8K8_9ACTN</name>
<evidence type="ECO:0000313" key="3">
    <source>
        <dbReference type="Proteomes" id="UP000199013"/>
    </source>
</evidence>
<organism evidence="2 3">
    <name type="scientific">Candidatus Protofrankia californiensis</name>
    <dbReference type="NCBI Taxonomy" id="1839754"/>
    <lineage>
        <taxon>Bacteria</taxon>
        <taxon>Bacillati</taxon>
        <taxon>Actinomycetota</taxon>
        <taxon>Actinomycetes</taxon>
        <taxon>Frankiales</taxon>
        <taxon>Frankiaceae</taxon>
        <taxon>Protofrankia</taxon>
    </lineage>
</organism>
<evidence type="ECO:0000313" key="2">
    <source>
        <dbReference type="EMBL" id="SBW26141.1"/>
    </source>
</evidence>
<dbReference type="GO" id="GO:0016705">
    <property type="term" value="F:oxidoreductase activity, acting on paired donors, with incorporation or reduction of molecular oxygen"/>
    <property type="evidence" value="ECO:0007669"/>
    <property type="project" value="InterPro"/>
</dbReference>
<dbReference type="AlphaFoldDB" id="A0A1C3P8K8"/>
<protein>
    <recommendedName>
        <fullName evidence="4">Luciferase-like domain-containing protein</fullName>
    </recommendedName>
</protein>
<dbReference type="EMBL" id="FLUV01002011">
    <property type="protein sequence ID" value="SBW26141.1"/>
    <property type="molecule type" value="Genomic_DNA"/>
</dbReference>
<gene>
    <name evidence="2" type="ORF">FDG2_4797</name>
</gene>
<proteinExistence type="predicted"/>
<dbReference type="Gene3D" id="3.20.20.30">
    <property type="entry name" value="Luciferase-like domain"/>
    <property type="match status" value="1"/>
</dbReference>